<comment type="caution">
    <text evidence="2">The sequence shown here is derived from an EMBL/GenBank/DDBJ whole genome shotgun (WGS) entry which is preliminary data.</text>
</comment>
<name>A0AAN7BAC3_9PEZI</name>
<accession>A0AAN7BAC3</accession>
<sequence>MQVYMSTAMLRLGAVLFIAATLGLCRMLPYPRYNYSPLSEDEKDDDNMLKISTQQNPDSNSNPPPRIQYHESESLPPNDHSTSVPDLAITIIPSKQQQQQQQPHLSTPSLELLHARRALKKLKSLLGPARLRALLKDEIHDGTKEWHSILASSSYPFNTAANSSSNNPRKYKLKLSQSHLVAAQPCNSLQNYTSTTFLSWFLNSAFTPSSPNLMQGHPEHYGINLTPNPDGTLRGEVLEPWGPLMTDSRVPRFMPVPPDDSHSLKKPWMHPLKDYPLQMIGDETLMDGSEKVIANLHYAYRDIAADEGCDDGSTSETGNGKRGSGIEAILAMWMPDATPDDVVQGLSEHLEVEYHNWLRWAYEDIKSGAFKPT</sequence>
<feature type="region of interest" description="Disordered" evidence="1">
    <location>
        <begin position="50"/>
        <end position="84"/>
    </location>
</feature>
<reference evidence="2" key="1">
    <citation type="journal article" date="2023" name="Mol. Phylogenet. Evol.">
        <title>Genome-scale phylogeny and comparative genomics of the fungal order Sordariales.</title>
        <authorList>
            <person name="Hensen N."/>
            <person name="Bonometti L."/>
            <person name="Westerberg I."/>
            <person name="Brannstrom I.O."/>
            <person name="Guillou S."/>
            <person name="Cros-Aarteil S."/>
            <person name="Calhoun S."/>
            <person name="Haridas S."/>
            <person name="Kuo A."/>
            <person name="Mondo S."/>
            <person name="Pangilinan J."/>
            <person name="Riley R."/>
            <person name="LaButti K."/>
            <person name="Andreopoulos B."/>
            <person name="Lipzen A."/>
            <person name="Chen C."/>
            <person name="Yan M."/>
            <person name="Daum C."/>
            <person name="Ng V."/>
            <person name="Clum A."/>
            <person name="Steindorff A."/>
            <person name="Ohm R.A."/>
            <person name="Martin F."/>
            <person name="Silar P."/>
            <person name="Natvig D.O."/>
            <person name="Lalanne C."/>
            <person name="Gautier V."/>
            <person name="Ament-Velasquez S.L."/>
            <person name="Kruys A."/>
            <person name="Hutchinson M.I."/>
            <person name="Powell A.J."/>
            <person name="Barry K."/>
            <person name="Miller A.N."/>
            <person name="Grigoriev I.V."/>
            <person name="Debuchy R."/>
            <person name="Gladieux P."/>
            <person name="Hiltunen Thoren M."/>
            <person name="Johannesson H."/>
        </authorList>
    </citation>
    <scope>NUCLEOTIDE SEQUENCE</scope>
    <source>
        <strain evidence="2">PSN293</strain>
    </source>
</reference>
<keyword evidence="3" id="KW-1185">Reference proteome</keyword>
<evidence type="ECO:0000313" key="2">
    <source>
        <dbReference type="EMBL" id="KAK4213805.1"/>
    </source>
</evidence>
<evidence type="ECO:0000256" key="1">
    <source>
        <dbReference type="SAM" id="MobiDB-lite"/>
    </source>
</evidence>
<dbReference type="EMBL" id="MU858103">
    <property type="protein sequence ID" value="KAK4213805.1"/>
    <property type="molecule type" value="Genomic_DNA"/>
</dbReference>
<reference evidence="2" key="2">
    <citation type="submission" date="2023-05" db="EMBL/GenBank/DDBJ databases">
        <authorList>
            <consortium name="Lawrence Berkeley National Laboratory"/>
            <person name="Steindorff A."/>
            <person name="Hensen N."/>
            <person name="Bonometti L."/>
            <person name="Westerberg I."/>
            <person name="Brannstrom I.O."/>
            <person name="Guillou S."/>
            <person name="Cros-Aarteil S."/>
            <person name="Calhoun S."/>
            <person name="Haridas S."/>
            <person name="Kuo A."/>
            <person name="Mondo S."/>
            <person name="Pangilinan J."/>
            <person name="Riley R."/>
            <person name="Labutti K."/>
            <person name="Andreopoulos B."/>
            <person name="Lipzen A."/>
            <person name="Chen C."/>
            <person name="Yanf M."/>
            <person name="Daum C."/>
            <person name="Ng V."/>
            <person name="Clum A."/>
            <person name="Ohm R."/>
            <person name="Martin F."/>
            <person name="Silar P."/>
            <person name="Natvig D."/>
            <person name="Lalanne C."/>
            <person name="Gautier V."/>
            <person name="Ament-Velasquez S.L."/>
            <person name="Kruys A."/>
            <person name="Hutchinson M.I."/>
            <person name="Powell A.J."/>
            <person name="Barry K."/>
            <person name="Miller A.N."/>
            <person name="Grigoriev I.V."/>
            <person name="Debuchy R."/>
            <person name="Gladieux P."/>
            <person name="Thoren M.H."/>
            <person name="Johannesson H."/>
        </authorList>
    </citation>
    <scope>NUCLEOTIDE SEQUENCE</scope>
    <source>
        <strain evidence="2">PSN293</strain>
    </source>
</reference>
<evidence type="ECO:0000313" key="3">
    <source>
        <dbReference type="Proteomes" id="UP001301769"/>
    </source>
</evidence>
<proteinExistence type="predicted"/>
<organism evidence="2 3">
    <name type="scientific">Rhypophila decipiens</name>
    <dbReference type="NCBI Taxonomy" id="261697"/>
    <lineage>
        <taxon>Eukaryota</taxon>
        <taxon>Fungi</taxon>
        <taxon>Dikarya</taxon>
        <taxon>Ascomycota</taxon>
        <taxon>Pezizomycotina</taxon>
        <taxon>Sordariomycetes</taxon>
        <taxon>Sordariomycetidae</taxon>
        <taxon>Sordariales</taxon>
        <taxon>Naviculisporaceae</taxon>
        <taxon>Rhypophila</taxon>
    </lineage>
</organism>
<gene>
    <name evidence="2" type="ORF">QBC37DRAFT_422388</name>
</gene>
<dbReference type="Proteomes" id="UP001301769">
    <property type="component" value="Unassembled WGS sequence"/>
</dbReference>
<dbReference type="AlphaFoldDB" id="A0AAN7BAC3"/>
<protein>
    <submittedName>
        <fullName evidence="2">Uncharacterized protein</fullName>
    </submittedName>
</protein>